<reference evidence="1" key="1">
    <citation type="submission" date="2013-03" db="EMBL/GenBank/DDBJ databases">
        <authorList>
            <person name="Harkins D.M."/>
            <person name="Durkin A.S."/>
            <person name="Brinkac L.M."/>
            <person name="Haft D.H."/>
            <person name="Selengut J.D."/>
            <person name="Sanka R."/>
            <person name="DePew J."/>
            <person name="Purushe J."/>
            <person name="Hartskeerl R.A."/>
            <person name="Ahmed A."/>
            <person name="van der Linden H."/>
            <person name="Goris M.G.A."/>
            <person name="Vinetz J.M."/>
            <person name="Sutton G.G."/>
            <person name="Nierman W.C."/>
            <person name="Fouts D.E."/>
        </authorList>
    </citation>
    <scope>NUCLEOTIDE SEQUENCE [LARGE SCALE GENOMIC DNA]</scope>
    <source>
        <strain evidence="1">LT 11-33</strain>
    </source>
</reference>
<gene>
    <name evidence="1" type="ORF">LEP1GSC203_0498</name>
</gene>
<sequence length="533" mass="62264">MKNTQSRSVLWIQRTYILFSIFALFFGLQLNAEGKKENQVLDWEGERKQFVHKIINIEELGLKSQTHYILENFAIHSGVDQTPIPIEQVEGNLKYLTLGYQLRKIESKFKSIALTSGSKEKITEFNPKVRIRVDAPYAYSPTDYFDTKVSLKNTALAIPPSESKGSWNSELWFAPKWDFPFFGRFAFDRIIDTASCPDAIYHEYTHLITGKYLGNNAIGRSLAEGISDYYAASLIDHPELYTHKTCEAVKRQLLVSSFRLDKEIGYYDSTIESDFKKDFVYIPSLLWQYRKFVGTELADVTIFQAIAKTNAGDRFFPEFINTLSTSLYKEIKKRSGEQIATELVQKLENTVWIPHGVYSEYSQKQTVFSIFPKNMVRIPNSDEKSNELCSDKNELEFFWKEVNLEEPTLRFYWNCNQVKLPLVIQMDQTNPANYLIQSNLHFINGKLRFASQSAENPNPKLSEENKILYLIMYNYIKDNYFYRKTMEKEIRLYLDSGNDLSHVENIRMEFAYLGNSKKRFRYTFPVSKDGWFE</sequence>
<dbReference type="AlphaFoldDB" id="N1VQ32"/>
<dbReference type="RefSeq" id="WP_002974955.1">
    <property type="nucleotide sequence ID" value="NZ_AOGW02000015.1"/>
</dbReference>
<dbReference type="SUPFAM" id="SSF55486">
    <property type="entry name" value="Metalloproteases ('zincins'), catalytic domain"/>
    <property type="match status" value="1"/>
</dbReference>
<protein>
    <submittedName>
        <fullName evidence="1">Uncharacterized protein</fullName>
    </submittedName>
</protein>
<dbReference type="EMBL" id="AOGW02000015">
    <property type="protein sequence ID" value="EMY60548.1"/>
    <property type="molecule type" value="Genomic_DNA"/>
</dbReference>
<dbReference type="Proteomes" id="UP000012371">
    <property type="component" value="Unassembled WGS sequence"/>
</dbReference>
<comment type="caution">
    <text evidence="1">The sequence shown here is derived from an EMBL/GenBank/DDBJ whole genome shotgun (WGS) entry which is preliminary data.</text>
</comment>
<accession>N1VQ32</accession>
<organism evidence="1 2">
    <name type="scientific">Leptospira terpstrae serovar Hualin str. LT 11-33 = ATCC 700639</name>
    <dbReference type="NCBI Taxonomy" id="1257025"/>
    <lineage>
        <taxon>Bacteria</taxon>
        <taxon>Pseudomonadati</taxon>
        <taxon>Spirochaetota</taxon>
        <taxon>Spirochaetia</taxon>
        <taxon>Leptospirales</taxon>
        <taxon>Leptospiraceae</taxon>
        <taxon>Leptospira</taxon>
    </lineage>
</organism>
<dbReference type="OrthoDB" id="313862at2"/>
<keyword evidence="2" id="KW-1185">Reference proteome</keyword>
<evidence type="ECO:0000313" key="1">
    <source>
        <dbReference type="EMBL" id="EMY60548.1"/>
    </source>
</evidence>
<name>N1VQ32_9LEPT</name>
<proteinExistence type="predicted"/>
<evidence type="ECO:0000313" key="2">
    <source>
        <dbReference type="Proteomes" id="UP000012371"/>
    </source>
</evidence>